<dbReference type="AlphaFoldDB" id="A0ABD3EXC1"/>
<evidence type="ECO:0000313" key="6">
    <source>
        <dbReference type="Proteomes" id="UP001632037"/>
    </source>
</evidence>
<dbReference type="InterPro" id="IPR038765">
    <property type="entry name" value="Papain-like_cys_pep_sf"/>
</dbReference>
<proteinExistence type="inferred from homology"/>
<gene>
    <name evidence="5" type="ORF">V7S43_016002</name>
</gene>
<dbReference type="SUPFAM" id="SSF54001">
    <property type="entry name" value="Cysteine proteinases"/>
    <property type="match status" value="1"/>
</dbReference>
<sequence>MKRQKKPVLVMDPFFVLPEKLVDACLKLLPVSNTVESALSVDDESSQTTRVDALTETIQIKDVGNFSRRQIEIFKRVINLKATVQQGIDMHKIPDLANDVAKEVLETYPYKRIAGLPDLHDFNFSMLYRATPPTWLSDAAIRACCLRLVSDYPSCRFAGFLSATPRKQRARNNEENTVNADTRDRILDLVGQGGVTTVFLPLNFSNAHWCCVVVKVDSKRIFYYDPLNQGPYMNAANAICTHLKISGLQDFDVIPQNSSTPTVAGYTSVGCSFGRLSLGGPST</sequence>
<comment type="similarity">
    <text evidence="1">Belongs to the peptidase C48 family.</text>
</comment>
<feature type="domain" description="Ubiquitin-like protease family profile" evidence="4">
    <location>
        <begin position="196"/>
        <end position="244"/>
    </location>
</feature>
<dbReference type="GO" id="GO:0006508">
    <property type="term" value="P:proteolysis"/>
    <property type="evidence" value="ECO:0007669"/>
    <property type="project" value="UniProtKB-KW"/>
</dbReference>
<keyword evidence="2" id="KW-0645">Protease</keyword>
<comment type="caution">
    <text evidence="5">The sequence shown here is derived from an EMBL/GenBank/DDBJ whole genome shotgun (WGS) entry which is preliminary data.</text>
</comment>
<dbReference type="Pfam" id="PF02902">
    <property type="entry name" value="Peptidase_C48"/>
    <property type="match status" value="1"/>
</dbReference>
<dbReference type="EMBL" id="JBIMZQ010000049">
    <property type="protein sequence ID" value="KAL3659118.1"/>
    <property type="molecule type" value="Genomic_DNA"/>
</dbReference>
<organism evidence="5 6">
    <name type="scientific">Phytophthora oleae</name>
    <dbReference type="NCBI Taxonomy" id="2107226"/>
    <lineage>
        <taxon>Eukaryota</taxon>
        <taxon>Sar</taxon>
        <taxon>Stramenopiles</taxon>
        <taxon>Oomycota</taxon>
        <taxon>Peronosporomycetes</taxon>
        <taxon>Peronosporales</taxon>
        <taxon>Peronosporaceae</taxon>
        <taxon>Phytophthora</taxon>
    </lineage>
</organism>
<dbReference type="Gene3D" id="3.40.395.10">
    <property type="entry name" value="Adenoviral Proteinase, Chain A"/>
    <property type="match status" value="1"/>
</dbReference>
<reference evidence="5 6" key="1">
    <citation type="submission" date="2024-09" db="EMBL/GenBank/DDBJ databases">
        <title>Genome sequencing and assembly of Phytophthora oleae, isolate VK10A, causative agent of rot of olive drupes.</title>
        <authorList>
            <person name="Conti Taguali S."/>
            <person name="Riolo M."/>
            <person name="La Spada F."/>
            <person name="Cacciola S.O."/>
            <person name="Dionisio G."/>
        </authorList>
    </citation>
    <scope>NUCLEOTIDE SEQUENCE [LARGE SCALE GENOMIC DNA]</scope>
    <source>
        <strain evidence="5 6">VK10A</strain>
    </source>
</reference>
<dbReference type="InterPro" id="IPR003653">
    <property type="entry name" value="Peptidase_C48_C"/>
</dbReference>
<dbReference type="GO" id="GO:0008233">
    <property type="term" value="F:peptidase activity"/>
    <property type="evidence" value="ECO:0007669"/>
    <property type="project" value="UniProtKB-KW"/>
</dbReference>
<evidence type="ECO:0000256" key="3">
    <source>
        <dbReference type="ARBA" id="ARBA00022801"/>
    </source>
</evidence>
<keyword evidence="3" id="KW-0378">Hydrolase</keyword>
<accession>A0ABD3EXC1</accession>
<name>A0ABD3EXC1_9STRA</name>
<evidence type="ECO:0000313" key="5">
    <source>
        <dbReference type="EMBL" id="KAL3659118.1"/>
    </source>
</evidence>
<keyword evidence="6" id="KW-1185">Reference proteome</keyword>
<evidence type="ECO:0000259" key="4">
    <source>
        <dbReference type="Pfam" id="PF02902"/>
    </source>
</evidence>
<protein>
    <recommendedName>
        <fullName evidence="4">Ubiquitin-like protease family profile domain-containing protein</fullName>
    </recommendedName>
</protein>
<dbReference type="Proteomes" id="UP001632037">
    <property type="component" value="Unassembled WGS sequence"/>
</dbReference>
<evidence type="ECO:0000256" key="2">
    <source>
        <dbReference type="ARBA" id="ARBA00022670"/>
    </source>
</evidence>
<evidence type="ECO:0000256" key="1">
    <source>
        <dbReference type="ARBA" id="ARBA00005234"/>
    </source>
</evidence>